<feature type="compositionally biased region" description="Basic and acidic residues" evidence="2">
    <location>
        <begin position="161"/>
        <end position="180"/>
    </location>
</feature>
<evidence type="ECO:0000256" key="3">
    <source>
        <dbReference type="SAM" id="SignalP"/>
    </source>
</evidence>
<keyword evidence="1" id="KW-0802">TPR repeat</keyword>
<dbReference type="InterPro" id="IPR011990">
    <property type="entry name" value="TPR-like_helical_dom_sf"/>
</dbReference>
<proteinExistence type="predicted"/>
<dbReference type="Pfam" id="PF14559">
    <property type="entry name" value="TPR_19"/>
    <property type="match status" value="1"/>
</dbReference>
<dbReference type="AlphaFoldDB" id="A0A5P2FX54"/>
<dbReference type="InterPro" id="IPR019734">
    <property type="entry name" value="TPR_rpt"/>
</dbReference>
<evidence type="ECO:0000256" key="2">
    <source>
        <dbReference type="SAM" id="MobiDB-lite"/>
    </source>
</evidence>
<feature type="repeat" description="TPR" evidence="1">
    <location>
        <begin position="23"/>
        <end position="56"/>
    </location>
</feature>
<feature type="repeat" description="TPR" evidence="1">
    <location>
        <begin position="93"/>
        <end position="126"/>
    </location>
</feature>
<reference evidence="4 5" key="1">
    <citation type="submission" date="2019-09" db="EMBL/GenBank/DDBJ databases">
        <title>Complete genome sequence of Arachidicoccus sp. B3-10 isolated from apple orchard soil.</title>
        <authorList>
            <person name="Kim H.S."/>
            <person name="Han K.-I."/>
            <person name="Suh M.K."/>
            <person name="Lee K.C."/>
            <person name="Eom M.K."/>
            <person name="Kim J.-S."/>
            <person name="Kang S.W."/>
            <person name="Sin Y."/>
            <person name="Lee J.-S."/>
        </authorList>
    </citation>
    <scope>NUCLEOTIDE SEQUENCE [LARGE SCALE GENOMIC DNA]</scope>
    <source>
        <strain evidence="4 5">B3-10</strain>
    </source>
</reference>
<dbReference type="KEGG" id="arac:E0W69_003480"/>
<name>A0A5P2FX54_9BACT</name>
<evidence type="ECO:0000313" key="4">
    <source>
        <dbReference type="EMBL" id="QES87765.1"/>
    </source>
</evidence>
<dbReference type="RefSeq" id="WP_131328652.1">
    <property type="nucleotide sequence ID" value="NZ_CP044016.1"/>
</dbReference>
<sequence>MKYIVLFGCLLLAMSQVSFAQKGNKQIAQGNKLYQAGKYKQAAAAYENALKIVPNNQTAKYNLANALEKQKQEEKASEIYQQLAKKGNKNIQANSYYNDGVADVKSKKLKEAIDAFKNTLRRAPNDQEARENLQKALNEQKQNQKQNQQNKDQNKQNQPKNDQDKKQQQSPKEQENKKQMDQLLNQLRDQEKDLQKKLQKQNQQTKQPEKDW</sequence>
<dbReference type="Proteomes" id="UP000292424">
    <property type="component" value="Chromosome"/>
</dbReference>
<gene>
    <name evidence="4" type="ORF">E0W69_003480</name>
</gene>
<dbReference type="EMBL" id="CP044016">
    <property type="protein sequence ID" value="QES87765.1"/>
    <property type="molecule type" value="Genomic_DNA"/>
</dbReference>
<feature type="region of interest" description="Disordered" evidence="2">
    <location>
        <begin position="139"/>
        <end position="212"/>
    </location>
</feature>
<evidence type="ECO:0000256" key="1">
    <source>
        <dbReference type="PROSITE-ProRule" id="PRU00339"/>
    </source>
</evidence>
<protein>
    <submittedName>
        <fullName evidence="4">Tetratricopeptide repeat protein</fullName>
    </submittedName>
</protein>
<dbReference type="PROSITE" id="PS50005">
    <property type="entry name" value="TPR"/>
    <property type="match status" value="2"/>
</dbReference>
<dbReference type="SUPFAM" id="SSF48452">
    <property type="entry name" value="TPR-like"/>
    <property type="match status" value="1"/>
</dbReference>
<accession>A0A5P2FX54</accession>
<feature type="compositionally biased region" description="Low complexity" evidence="2">
    <location>
        <begin position="139"/>
        <end position="160"/>
    </location>
</feature>
<dbReference type="SMART" id="SM00028">
    <property type="entry name" value="TPR"/>
    <property type="match status" value="3"/>
</dbReference>
<dbReference type="OrthoDB" id="1525165at2"/>
<feature type="signal peptide" evidence="3">
    <location>
        <begin position="1"/>
        <end position="20"/>
    </location>
</feature>
<keyword evidence="3" id="KW-0732">Signal</keyword>
<keyword evidence="5" id="KW-1185">Reference proteome</keyword>
<organism evidence="4 5">
    <name type="scientific">Rhizosphaericola mali</name>
    <dbReference type="NCBI Taxonomy" id="2545455"/>
    <lineage>
        <taxon>Bacteria</taxon>
        <taxon>Pseudomonadati</taxon>
        <taxon>Bacteroidota</taxon>
        <taxon>Chitinophagia</taxon>
        <taxon>Chitinophagales</taxon>
        <taxon>Chitinophagaceae</taxon>
        <taxon>Rhizosphaericola</taxon>
    </lineage>
</organism>
<evidence type="ECO:0000313" key="5">
    <source>
        <dbReference type="Proteomes" id="UP000292424"/>
    </source>
</evidence>
<feature type="chain" id="PRO_5024271704" evidence="3">
    <location>
        <begin position="21"/>
        <end position="212"/>
    </location>
</feature>
<dbReference type="Gene3D" id="1.25.40.10">
    <property type="entry name" value="Tetratricopeptide repeat domain"/>
    <property type="match status" value="1"/>
</dbReference>